<comment type="caution">
    <text evidence="5">The sequence shown here is derived from an EMBL/GenBank/DDBJ whole genome shotgun (WGS) entry which is preliminary data.</text>
</comment>
<organism evidence="5 6">
    <name type="scientific">Halalkalibacter kiskunsagensis</name>
    <dbReference type="NCBI Taxonomy" id="1548599"/>
    <lineage>
        <taxon>Bacteria</taxon>
        <taxon>Bacillati</taxon>
        <taxon>Bacillota</taxon>
        <taxon>Bacilli</taxon>
        <taxon>Bacillales</taxon>
        <taxon>Bacillaceae</taxon>
        <taxon>Halalkalibacter</taxon>
    </lineage>
</organism>
<dbReference type="Gene3D" id="3.90.780.10">
    <property type="entry name" value="5'-Nucleotidase, C-terminal domain"/>
    <property type="match status" value="1"/>
</dbReference>
<feature type="domain" description="Calcineurin-like phosphoesterase" evidence="3">
    <location>
        <begin position="7"/>
        <end position="200"/>
    </location>
</feature>
<dbReference type="CDD" id="cd00845">
    <property type="entry name" value="MPP_UshA_N_like"/>
    <property type="match status" value="1"/>
</dbReference>
<accession>A0ABV6K8M0</accession>
<dbReference type="InterPro" id="IPR011240">
    <property type="entry name" value="Pesterase_YunD"/>
</dbReference>
<dbReference type="SUPFAM" id="SSF56300">
    <property type="entry name" value="Metallo-dependent phosphatases"/>
    <property type="match status" value="1"/>
</dbReference>
<evidence type="ECO:0000259" key="3">
    <source>
        <dbReference type="Pfam" id="PF00149"/>
    </source>
</evidence>
<dbReference type="SUPFAM" id="SSF55816">
    <property type="entry name" value="5'-nucleotidase (syn. UDP-sugar hydrolase), C-terminal domain"/>
    <property type="match status" value="1"/>
</dbReference>
<dbReference type="Proteomes" id="UP001589838">
    <property type="component" value="Unassembled WGS sequence"/>
</dbReference>
<dbReference type="GO" id="GO:0016787">
    <property type="term" value="F:hydrolase activity"/>
    <property type="evidence" value="ECO:0007669"/>
    <property type="project" value="UniProtKB-KW"/>
</dbReference>
<name>A0ABV6K8M0_9BACI</name>
<comment type="similarity">
    <text evidence="2">Belongs to the 5'-nucleotidase family.</text>
</comment>
<feature type="domain" description="5'-Nucleotidase C-terminal" evidence="4">
    <location>
        <begin position="286"/>
        <end position="356"/>
    </location>
</feature>
<keyword evidence="2" id="KW-0547">Nucleotide-binding</keyword>
<evidence type="ECO:0000313" key="5">
    <source>
        <dbReference type="EMBL" id="MFC0469661.1"/>
    </source>
</evidence>
<evidence type="ECO:0000313" key="6">
    <source>
        <dbReference type="Proteomes" id="UP001589838"/>
    </source>
</evidence>
<keyword evidence="1" id="KW-0732">Signal</keyword>
<evidence type="ECO:0000256" key="1">
    <source>
        <dbReference type="ARBA" id="ARBA00022729"/>
    </source>
</evidence>
<keyword evidence="2 5" id="KW-0378">Hydrolase</keyword>
<keyword evidence="6" id="KW-1185">Reference proteome</keyword>
<dbReference type="RefSeq" id="WP_335962181.1">
    <property type="nucleotide sequence ID" value="NZ_JAXBLX010000025.1"/>
</dbReference>
<dbReference type="PANTHER" id="PTHR11575">
    <property type="entry name" value="5'-NUCLEOTIDASE-RELATED"/>
    <property type="match status" value="1"/>
</dbReference>
<dbReference type="InterPro" id="IPR029052">
    <property type="entry name" value="Metallo-depent_PP-like"/>
</dbReference>
<dbReference type="PANTHER" id="PTHR11575:SF23">
    <property type="entry name" value="5-NUCLEOTIDASE FAMILY PROTEIN"/>
    <property type="match status" value="1"/>
</dbReference>
<dbReference type="PRINTS" id="PR01607">
    <property type="entry name" value="APYRASEFAMLY"/>
</dbReference>
<dbReference type="InterPro" id="IPR008334">
    <property type="entry name" value="5'-Nucleotdase_C"/>
</dbReference>
<dbReference type="Pfam" id="PF00149">
    <property type="entry name" value="Metallophos"/>
    <property type="match status" value="1"/>
</dbReference>
<evidence type="ECO:0000259" key="4">
    <source>
        <dbReference type="Pfam" id="PF02872"/>
    </source>
</evidence>
<dbReference type="EMBL" id="JBHLUX010000008">
    <property type="protein sequence ID" value="MFC0469661.1"/>
    <property type="molecule type" value="Genomic_DNA"/>
</dbReference>
<dbReference type="InterPro" id="IPR004843">
    <property type="entry name" value="Calcineurin-like_PHP"/>
</dbReference>
<dbReference type="InterPro" id="IPR006179">
    <property type="entry name" value="5_nucleotidase/apyrase"/>
</dbReference>
<evidence type="ECO:0000256" key="2">
    <source>
        <dbReference type="RuleBase" id="RU362119"/>
    </source>
</evidence>
<sequence length="451" mass="50568">MTIERVTIFHTNDIHSCFDNWSQIVAHIKAERDEQTLYLELGDHADRSNPLTEAMIGRANVVLLNEAQADFVTIGNNEGITFSKEQLESLYDQATFPVLLANVFHADGTRPTWAKPSFVHTLKNGIKVGMIGLTAPFVAFYELLGWRVVSPIETLKEILPGLREEADIVILMSHLGLRKDEMIANEFEGIDVILGAHTHHVLPKGKYVNDTLIAQAGKNGAFLGKVEVEFDQNNNLLYRKEATLIDVTNQPTDETTDLLLVEMKEKTSALLDETVANLPKRLPVMWQEKSEAGQLLCDAVTQWCGEKIGMINAGVLLDSFEEGPITKGDIHRICPHPINPCVVPLTGEELEVTIKRALTRELTHLELKGFGFRGKILGKMLFTGIEVDDTGGSIRILGKSLEKEQVYPLATLDMYTFGYLFPAIAESKNKHYFMPEFLRDVLAWKLKQNWT</sequence>
<dbReference type="Pfam" id="PF02872">
    <property type="entry name" value="5_nucleotid_C"/>
    <property type="match status" value="1"/>
</dbReference>
<gene>
    <name evidence="5" type="ORF">ACFFHM_03725</name>
</gene>
<reference evidence="5 6" key="1">
    <citation type="submission" date="2024-09" db="EMBL/GenBank/DDBJ databases">
        <authorList>
            <person name="Sun Q."/>
            <person name="Mori K."/>
        </authorList>
    </citation>
    <scope>NUCLEOTIDE SEQUENCE [LARGE SCALE GENOMIC DNA]</scope>
    <source>
        <strain evidence="5 6">NCAIM B.02610</strain>
    </source>
</reference>
<protein>
    <submittedName>
        <fullName evidence="5">Bifunctional UDP-sugar hydrolase/5'-nucleotidase</fullName>
    </submittedName>
</protein>
<dbReference type="Gene3D" id="3.60.21.10">
    <property type="match status" value="1"/>
</dbReference>
<dbReference type="PIRSF" id="PIRSF036361">
    <property type="entry name" value="YunD"/>
    <property type="match status" value="1"/>
</dbReference>
<proteinExistence type="inferred from homology"/>
<dbReference type="InterPro" id="IPR036907">
    <property type="entry name" value="5'-Nucleotdase_C_sf"/>
</dbReference>